<dbReference type="Proteomes" id="UP000095751">
    <property type="component" value="Unassembled WGS sequence"/>
</dbReference>
<protein>
    <recommendedName>
        <fullName evidence="1">Helicase-associated domain-containing protein</fullName>
    </recommendedName>
</protein>
<proteinExistence type="predicted"/>
<dbReference type="PANTHER" id="PTHR33418">
    <property type="entry name" value="HELICASE-ASSOCIATED"/>
    <property type="match status" value="1"/>
</dbReference>
<evidence type="ECO:0000313" key="2">
    <source>
        <dbReference type="EMBL" id="OEU05702.1"/>
    </source>
</evidence>
<dbReference type="InParanoid" id="A0A1E7EIJ0"/>
<sequence length="214" mass="25571">MRYTKLQNEQWDKLFQRLVAYKKQHKSTTVPKGFTKDPTLAIWVRTQRKVYVNIGRDREISVERIRRLDSIGFVWKHNDLVPWEEMYRRLVAYKKKHKNTTVPQKYAVNPQLGIWVSHQRTNYSSKQLSTERTNLLKSIGFVWDAPDARWMEMYSKLIEHKKQNKSTAVPKRYTEDPSLGFWVSTQRVAYYKGKLSGKRMKLLDSINFVWAGRK</sequence>
<dbReference type="PANTHER" id="PTHR33418:SF1">
    <property type="entry name" value="HELICASE-ASSOCIATED DOMAIN-CONTAINING PROTEIN"/>
    <property type="match status" value="1"/>
</dbReference>
<evidence type="ECO:0000313" key="3">
    <source>
        <dbReference type="Proteomes" id="UP000095751"/>
    </source>
</evidence>
<reference evidence="2 3" key="1">
    <citation type="submission" date="2016-09" db="EMBL/GenBank/DDBJ databases">
        <title>Extensive genetic diversity and differential bi-allelic expression allows diatom success in the polar Southern Ocean.</title>
        <authorList>
            <consortium name="DOE Joint Genome Institute"/>
            <person name="Mock T."/>
            <person name="Otillar R.P."/>
            <person name="Strauss J."/>
            <person name="Dupont C."/>
            <person name="Frickenhaus S."/>
            <person name="Maumus F."/>
            <person name="Mcmullan M."/>
            <person name="Sanges R."/>
            <person name="Schmutz J."/>
            <person name="Toseland A."/>
            <person name="Valas R."/>
            <person name="Veluchamy A."/>
            <person name="Ward B.J."/>
            <person name="Allen A."/>
            <person name="Barry K."/>
            <person name="Falciatore A."/>
            <person name="Ferrante M."/>
            <person name="Fortunato A.E."/>
            <person name="Gloeckner G."/>
            <person name="Gruber A."/>
            <person name="Hipkin R."/>
            <person name="Janech M."/>
            <person name="Kroth P."/>
            <person name="Leese F."/>
            <person name="Lindquist E."/>
            <person name="Lyon B.R."/>
            <person name="Martin J."/>
            <person name="Mayer C."/>
            <person name="Parker M."/>
            <person name="Quesneville H."/>
            <person name="Raymond J."/>
            <person name="Uhlig C."/>
            <person name="Valentin K.U."/>
            <person name="Worden A.Z."/>
            <person name="Armbrust E.V."/>
            <person name="Bowler C."/>
            <person name="Green B."/>
            <person name="Moulton V."/>
            <person name="Van Oosterhout C."/>
            <person name="Grigoriev I."/>
        </authorList>
    </citation>
    <scope>NUCLEOTIDE SEQUENCE [LARGE SCALE GENOMIC DNA]</scope>
    <source>
        <strain evidence="2 3">CCMP1102</strain>
    </source>
</reference>
<dbReference type="EMBL" id="KV784528">
    <property type="protein sequence ID" value="OEU05702.1"/>
    <property type="molecule type" value="Genomic_DNA"/>
</dbReference>
<feature type="domain" description="Helicase-associated" evidence="1">
    <location>
        <begin position="82"/>
        <end position="141"/>
    </location>
</feature>
<accession>A0A1E7EIJ0</accession>
<dbReference type="AlphaFoldDB" id="A0A1E7EIJ0"/>
<dbReference type="KEGG" id="fcy:FRACYDRAFT_204715"/>
<evidence type="ECO:0000259" key="1">
    <source>
        <dbReference type="Pfam" id="PF03457"/>
    </source>
</evidence>
<name>A0A1E7EIJ0_9STRA</name>
<gene>
    <name evidence="2" type="ORF">FRACYDRAFT_204715</name>
</gene>
<dbReference type="InterPro" id="IPR005114">
    <property type="entry name" value="Helicase_assoc"/>
</dbReference>
<keyword evidence="3" id="KW-1185">Reference proteome</keyword>
<dbReference type="Gene3D" id="6.10.140.530">
    <property type="match status" value="3"/>
</dbReference>
<dbReference type="OrthoDB" id="44064at2759"/>
<feature type="domain" description="Helicase-associated" evidence="1">
    <location>
        <begin position="8"/>
        <end position="73"/>
    </location>
</feature>
<feature type="domain" description="Helicase-associated" evidence="1">
    <location>
        <begin position="147"/>
        <end position="208"/>
    </location>
</feature>
<dbReference type="Pfam" id="PF03457">
    <property type="entry name" value="HA"/>
    <property type="match status" value="3"/>
</dbReference>
<organism evidence="2 3">
    <name type="scientific">Fragilariopsis cylindrus CCMP1102</name>
    <dbReference type="NCBI Taxonomy" id="635003"/>
    <lineage>
        <taxon>Eukaryota</taxon>
        <taxon>Sar</taxon>
        <taxon>Stramenopiles</taxon>
        <taxon>Ochrophyta</taxon>
        <taxon>Bacillariophyta</taxon>
        <taxon>Bacillariophyceae</taxon>
        <taxon>Bacillariophycidae</taxon>
        <taxon>Bacillariales</taxon>
        <taxon>Bacillariaceae</taxon>
        <taxon>Fragilariopsis</taxon>
    </lineage>
</organism>